<dbReference type="Pfam" id="PF00349">
    <property type="entry name" value="Hexokinase_1"/>
    <property type="match status" value="1"/>
</dbReference>
<evidence type="ECO:0000256" key="5">
    <source>
        <dbReference type="ARBA" id="ARBA00022840"/>
    </source>
</evidence>
<dbReference type="GO" id="GO:0008865">
    <property type="term" value="F:fructokinase activity"/>
    <property type="evidence" value="ECO:0007669"/>
    <property type="project" value="TreeGrafter"/>
</dbReference>
<feature type="region of interest" description="Disordered" evidence="7">
    <location>
        <begin position="405"/>
        <end position="446"/>
    </location>
</feature>
<dbReference type="GO" id="GO:0005536">
    <property type="term" value="F:D-glucose binding"/>
    <property type="evidence" value="ECO:0007669"/>
    <property type="project" value="InterPro"/>
</dbReference>
<evidence type="ECO:0000259" key="9">
    <source>
        <dbReference type="Pfam" id="PF03727"/>
    </source>
</evidence>
<dbReference type="CDD" id="cd24000">
    <property type="entry name" value="ASKHA_NBD_HK"/>
    <property type="match status" value="1"/>
</dbReference>
<sequence length="523" mass="56998">MEEYLAKVRNAFTLSLSPTSLKQLSSKLQLDFHDKLQSSDISFLPSFHHTLPSGRETGTFLALDVGGSNFRLALISLNTRSHATDDEQTRVLHTLTFPISSSVRALRGHAFFTWMAERISEMLESCPTITSQFSTSSPLLMGLAWSFPIHATSQRSGFLLAMGKGFSATVGVQGQDLCELIMRPCLEAGLPVHLATVVNDGSATLLSQAYREPTTRMSLILGTGTNSSIYLPVSALSKEKFGDRPESWWGRAQRVCVNTELSMHGGGIWPLTRWDQELNSAHENPTFQPFEHFVGGRYLGEVVRLVLLEAISEIGLFDGETPDGLEQPYSMDSGLLAAFQSEGSTALDKAGKAFANKYKTPRSLNKRELDFIKEVASLVSERAAAYEAAAVHALWELRCKSEAAHKHHETQTNSNADLAGRQVNGQRKAENGRRGSNGEAASMSSLSHDEMKATIACNGSILEKYPGFRERCQGYIDALTALSVRETHGAESGMEGCLVELSMARESSMFGAAVAAACCADEE</sequence>
<gene>
    <name evidence="10" type="ORF">C1H76_2346</name>
</gene>
<evidence type="ECO:0000256" key="4">
    <source>
        <dbReference type="ARBA" id="ARBA00022777"/>
    </source>
</evidence>
<dbReference type="GO" id="GO:0006096">
    <property type="term" value="P:glycolytic process"/>
    <property type="evidence" value="ECO:0007669"/>
    <property type="project" value="UniProtKB-UniPathway"/>
</dbReference>
<feature type="domain" description="Hexokinase N-terminal" evidence="8">
    <location>
        <begin position="14"/>
        <end position="210"/>
    </location>
</feature>
<dbReference type="GO" id="GO:0005524">
    <property type="term" value="F:ATP binding"/>
    <property type="evidence" value="ECO:0007669"/>
    <property type="project" value="UniProtKB-UniRule"/>
</dbReference>
<dbReference type="PANTHER" id="PTHR19443:SF24">
    <property type="entry name" value="PHOSPHOTRANSFERASE"/>
    <property type="match status" value="1"/>
</dbReference>
<organism evidence="10 11">
    <name type="scientific">Elsinoe australis</name>
    <dbReference type="NCBI Taxonomy" id="40998"/>
    <lineage>
        <taxon>Eukaryota</taxon>
        <taxon>Fungi</taxon>
        <taxon>Dikarya</taxon>
        <taxon>Ascomycota</taxon>
        <taxon>Pezizomycotina</taxon>
        <taxon>Dothideomycetes</taxon>
        <taxon>Dothideomycetidae</taxon>
        <taxon>Myriangiales</taxon>
        <taxon>Elsinoaceae</taxon>
        <taxon>Elsinoe</taxon>
    </lineage>
</organism>
<evidence type="ECO:0000256" key="2">
    <source>
        <dbReference type="ARBA" id="ARBA00022679"/>
    </source>
</evidence>
<dbReference type="GO" id="GO:0019158">
    <property type="term" value="F:mannokinase activity"/>
    <property type="evidence" value="ECO:0007669"/>
    <property type="project" value="TreeGrafter"/>
</dbReference>
<evidence type="ECO:0000256" key="1">
    <source>
        <dbReference type="ARBA" id="ARBA00009225"/>
    </source>
</evidence>
<keyword evidence="2 6" id="KW-0808">Transferase</keyword>
<protein>
    <recommendedName>
        <fullName evidence="6">Phosphotransferase</fullName>
        <ecNumber evidence="6">2.7.1.-</ecNumber>
    </recommendedName>
</protein>
<evidence type="ECO:0000256" key="7">
    <source>
        <dbReference type="SAM" id="MobiDB-lite"/>
    </source>
</evidence>
<dbReference type="Gene3D" id="3.40.367.20">
    <property type="match status" value="1"/>
</dbReference>
<evidence type="ECO:0000313" key="11">
    <source>
        <dbReference type="Proteomes" id="UP000308133"/>
    </source>
</evidence>
<dbReference type="PROSITE" id="PS51748">
    <property type="entry name" value="HEXOKINASE_2"/>
    <property type="match status" value="1"/>
</dbReference>
<dbReference type="SUPFAM" id="SSF53067">
    <property type="entry name" value="Actin-like ATPase domain"/>
    <property type="match status" value="2"/>
</dbReference>
<reference evidence="10 11" key="1">
    <citation type="submission" date="2018-02" db="EMBL/GenBank/DDBJ databases">
        <title>Draft genome sequences of Elsinoe sp., causing black scab on jojoba.</title>
        <authorList>
            <person name="Stodart B."/>
            <person name="Jeffress S."/>
            <person name="Ash G."/>
            <person name="Arun Chinnappa K."/>
        </authorList>
    </citation>
    <scope>NUCLEOTIDE SEQUENCE [LARGE SCALE GENOMIC DNA]</scope>
    <source>
        <strain evidence="10 11">Hillstone_2</strain>
    </source>
</reference>
<dbReference type="InterPro" id="IPR043129">
    <property type="entry name" value="ATPase_NBD"/>
</dbReference>
<evidence type="ECO:0000259" key="8">
    <source>
        <dbReference type="Pfam" id="PF00349"/>
    </source>
</evidence>
<name>A0A4U7B9T2_9PEZI</name>
<comment type="similarity">
    <text evidence="1 6">Belongs to the hexokinase family.</text>
</comment>
<dbReference type="Pfam" id="PF03727">
    <property type="entry name" value="Hexokinase_2"/>
    <property type="match status" value="1"/>
</dbReference>
<dbReference type="GO" id="GO:0001678">
    <property type="term" value="P:intracellular glucose homeostasis"/>
    <property type="evidence" value="ECO:0007669"/>
    <property type="project" value="InterPro"/>
</dbReference>
<dbReference type="InterPro" id="IPR022673">
    <property type="entry name" value="Hexokinase_C"/>
</dbReference>
<accession>A0A4U7B9T2</accession>
<dbReference type="UniPathway" id="UPA00109">
    <property type="reaction ID" value="UER00180"/>
</dbReference>
<dbReference type="Proteomes" id="UP000308133">
    <property type="component" value="Unassembled WGS sequence"/>
</dbReference>
<evidence type="ECO:0000313" key="10">
    <source>
        <dbReference type="EMBL" id="TKX25696.1"/>
    </source>
</evidence>
<dbReference type="InterPro" id="IPR022672">
    <property type="entry name" value="Hexokinase_N"/>
</dbReference>
<keyword evidence="6" id="KW-0324">Glycolysis</keyword>
<dbReference type="EC" id="2.7.1.-" evidence="6"/>
<dbReference type="GO" id="GO:0006006">
    <property type="term" value="P:glucose metabolic process"/>
    <property type="evidence" value="ECO:0007669"/>
    <property type="project" value="TreeGrafter"/>
</dbReference>
<dbReference type="Gene3D" id="3.30.420.40">
    <property type="match status" value="1"/>
</dbReference>
<evidence type="ECO:0000256" key="6">
    <source>
        <dbReference type="RuleBase" id="RU362007"/>
    </source>
</evidence>
<proteinExistence type="inferred from homology"/>
<feature type="domain" description="Hexokinase C-terminal" evidence="9">
    <location>
        <begin position="216"/>
        <end position="518"/>
    </location>
</feature>
<keyword evidence="5 6" id="KW-0067">ATP-binding</keyword>
<dbReference type="GO" id="GO:0004340">
    <property type="term" value="F:glucokinase activity"/>
    <property type="evidence" value="ECO:0007669"/>
    <property type="project" value="TreeGrafter"/>
</dbReference>
<dbReference type="AlphaFoldDB" id="A0A4U7B9T2"/>
<evidence type="ECO:0000256" key="3">
    <source>
        <dbReference type="ARBA" id="ARBA00022741"/>
    </source>
</evidence>
<dbReference type="GO" id="GO:0006013">
    <property type="term" value="P:mannose metabolic process"/>
    <property type="evidence" value="ECO:0007669"/>
    <property type="project" value="TreeGrafter"/>
</dbReference>
<dbReference type="GO" id="GO:0005739">
    <property type="term" value="C:mitochondrion"/>
    <property type="evidence" value="ECO:0007669"/>
    <property type="project" value="TreeGrafter"/>
</dbReference>
<comment type="caution">
    <text evidence="10">The sequence shown here is derived from an EMBL/GenBank/DDBJ whole genome shotgun (WGS) entry which is preliminary data.</text>
</comment>
<dbReference type="GO" id="GO:0005829">
    <property type="term" value="C:cytosol"/>
    <property type="evidence" value="ECO:0007669"/>
    <property type="project" value="TreeGrafter"/>
</dbReference>
<dbReference type="EMBL" id="PTQR01000028">
    <property type="protein sequence ID" value="TKX25696.1"/>
    <property type="molecule type" value="Genomic_DNA"/>
</dbReference>
<dbReference type="PANTHER" id="PTHR19443">
    <property type="entry name" value="HEXOKINASE"/>
    <property type="match status" value="1"/>
</dbReference>
<keyword evidence="3 6" id="KW-0547">Nucleotide-binding</keyword>
<dbReference type="PRINTS" id="PR00475">
    <property type="entry name" value="HEXOKINASE"/>
</dbReference>
<dbReference type="InterPro" id="IPR001312">
    <property type="entry name" value="Hexokinase"/>
</dbReference>
<keyword evidence="4 6" id="KW-0418">Kinase</keyword>